<dbReference type="InterPro" id="IPR050100">
    <property type="entry name" value="TRAFAC_GTPase_members"/>
</dbReference>
<organism evidence="6 7">
    <name type="scientific">Deinandra increscens subsp. villosa</name>
    <dbReference type="NCBI Taxonomy" id="3103831"/>
    <lineage>
        <taxon>Eukaryota</taxon>
        <taxon>Viridiplantae</taxon>
        <taxon>Streptophyta</taxon>
        <taxon>Embryophyta</taxon>
        <taxon>Tracheophyta</taxon>
        <taxon>Spermatophyta</taxon>
        <taxon>Magnoliopsida</taxon>
        <taxon>eudicotyledons</taxon>
        <taxon>Gunneridae</taxon>
        <taxon>Pentapetalae</taxon>
        <taxon>asterids</taxon>
        <taxon>campanulids</taxon>
        <taxon>Asterales</taxon>
        <taxon>Asteraceae</taxon>
        <taxon>Asteroideae</taxon>
        <taxon>Heliantheae alliance</taxon>
        <taxon>Madieae</taxon>
        <taxon>Madiinae</taxon>
        <taxon>Deinandra</taxon>
    </lineage>
</organism>
<accession>A0AAP0DU11</accession>
<name>A0AAP0DU11_9ASTR</name>
<keyword evidence="2" id="KW-0963">Cytoplasm</keyword>
<protein>
    <recommendedName>
        <fullName evidence="5">Tr-type G domain-containing protein</fullName>
    </recommendedName>
</protein>
<keyword evidence="3" id="KW-0547">Nucleotide-binding</keyword>
<dbReference type="Gene3D" id="3.40.50.300">
    <property type="entry name" value="P-loop containing nucleotide triphosphate hydrolases"/>
    <property type="match status" value="1"/>
</dbReference>
<dbReference type="InterPro" id="IPR000795">
    <property type="entry name" value="T_Tr_GTP-bd_dom"/>
</dbReference>
<dbReference type="SUPFAM" id="SSF52540">
    <property type="entry name" value="P-loop containing nucleoside triphosphate hydrolases"/>
    <property type="match status" value="1"/>
</dbReference>
<dbReference type="GO" id="GO:0005525">
    <property type="term" value="F:GTP binding"/>
    <property type="evidence" value="ECO:0007669"/>
    <property type="project" value="UniProtKB-KW"/>
</dbReference>
<evidence type="ECO:0000256" key="4">
    <source>
        <dbReference type="ARBA" id="ARBA00023134"/>
    </source>
</evidence>
<keyword evidence="4" id="KW-0342">GTP-binding</keyword>
<dbReference type="CDD" id="cd04089">
    <property type="entry name" value="eRF3_II"/>
    <property type="match status" value="1"/>
</dbReference>
<reference evidence="6 7" key="1">
    <citation type="submission" date="2024-04" db="EMBL/GenBank/DDBJ databases">
        <title>The reference genome of an endangered Asteraceae, Deinandra increscens subsp. villosa, native to the Central Coast of California.</title>
        <authorList>
            <person name="Guilliams M."/>
            <person name="Hasenstab-Lehman K."/>
            <person name="Meyer R."/>
            <person name="Mcevoy S."/>
        </authorList>
    </citation>
    <scope>NUCLEOTIDE SEQUENCE [LARGE SCALE GENOMIC DNA]</scope>
    <source>
        <tissue evidence="6">Leaf</tissue>
    </source>
</reference>
<dbReference type="Pfam" id="PF00009">
    <property type="entry name" value="GTP_EFTU"/>
    <property type="match status" value="1"/>
</dbReference>
<dbReference type="PANTHER" id="PTHR23115">
    <property type="entry name" value="TRANSLATION FACTOR"/>
    <property type="match status" value="1"/>
</dbReference>
<dbReference type="GO" id="GO:0003924">
    <property type="term" value="F:GTPase activity"/>
    <property type="evidence" value="ECO:0007669"/>
    <property type="project" value="InterPro"/>
</dbReference>
<dbReference type="FunFam" id="2.40.30.10:FF:000020">
    <property type="entry name" value="Translation elongation factor EF-1"/>
    <property type="match status" value="1"/>
</dbReference>
<comment type="caution">
    <text evidence="6">The sequence shown here is derived from an EMBL/GenBank/DDBJ whole genome shotgun (WGS) entry which is preliminary data.</text>
</comment>
<keyword evidence="7" id="KW-1185">Reference proteome</keyword>
<feature type="domain" description="Tr-type G" evidence="5">
    <location>
        <begin position="40"/>
        <end position="230"/>
    </location>
</feature>
<evidence type="ECO:0000256" key="1">
    <source>
        <dbReference type="ARBA" id="ARBA00004496"/>
    </source>
</evidence>
<dbReference type="InterPro" id="IPR027417">
    <property type="entry name" value="P-loop_NTPase"/>
</dbReference>
<dbReference type="Proteomes" id="UP001408789">
    <property type="component" value="Unassembled WGS sequence"/>
</dbReference>
<dbReference type="AlphaFoldDB" id="A0AAP0DU11"/>
<evidence type="ECO:0000256" key="2">
    <source>
        <dbReference type="ARBA" id="ARBA00022490"/>
    </source>
</evidence>
<dbReference type="SUPFAM" id="SSF50447">
    <property type="entry name" value="Translation proteins"/>
    <property type="match status" value="1"/>
</dbReference>
<evidence type="ECO:0000313" key="6">
    <source>
        <dbReference type="EMBL" id="KAK9079340.1"/>
    </source>
</evidence>
<dbReference type="InterPro" id="IPR009000">
    <property type="entry name" value="Transl_B-barrel_sf"/>
</dbReference>
<dbReference type="GO" id="GO:0005737">
    <property type="term" value="C:cytoplasm"/>
    <property type="evidence" value="ECO:0007669"/>
    <property type="project" value="UniProtKB-SubCell"/>
</dbReference>
<dbReference type="EMBL" id="JBCNJP010000003">
    <property type="protein sequence ID" value="KAK9079340.1"/>
    <property type="molecule type" value="Genomic_DNA"/>
</dbReference>
<dbReference type="PROSITE" id="PS51722">
    <property type="entry name" value="G_TR_2"/>
    <property type="match status" value="1"/>
</dbReference>
<evidence type="ECO:0000256" key="3">
    <source>
        <dbReference type="ARBA" id="ARBA00022741"/>
    </source>
</evidence>
<evidence type="ECO:0000259" key="5">
    <source>
        <dbReference type="PROSITE" id="PS51722"/>
    </source>
</evidence>
<dbReference type="PRINTS" id="PR00315">
    <property type="entry name" value="ELONGATNFCT"/>
</dbReference>
<gene>
    <name evidence="6" type="ORF">SSX86_001011</name>
</gene>
<dbReference type="Gene3D" id="2.40.30.10">
    <property type="entry name" value="Translation factors"/>
    <property type="match status" value="1"/>
</dbReference>
<comment type="subcellular location">
    <subcellularLocation>
        <location evidence="1">Cytoplasm</location>
    </subcellularLocation>
</comment>
<evidence type="ECO:0000313" key="7">
    <source>
        <dbReference type="Proteomes" id="UP001408789"/>
    </source>
</evidence>
<proteinExistence type="predicted"/>
<sequence length="406" mass="45221">MQAEQRQSLGALISGMRYEQGTSGLSSEPIEEDGVEINKKRHLNVVIIGHFEAGKLTIGCQILCLSGQADEQTIKKYVKEAKDKSRESWAHFETESTRFTILHALVHKSYVPNTISGASLADIGVLVISAREGEFETGCESCEETREHVQLAKTWGVSKLLVVVNKMDDPTVNWSKERYDEIESRMVPFLKLSGFGLAGFTVLLSYVHGGVVNVSLKPLMLLKSPPRDPTAPFRMPIIDKSKDMGTVVVMGKVESGSVREGNNMLLMPNKVRVKVVSIYCDEDKVRIARPDENLRVRLSGYEEEEEEDMLSGFVLCSIENPIPTVNEFVAQLLERGPAQGENLDYQNHKTTVLMSTLGYQFTSLQNLRGRDKEIVQNVTCKTIAMVAMTACADIGSEGWHWPVRSH</sequence>